<feature type="repeat" description="WD" evidence="3">
    <location>
        <begin position="511"/>
        <end position="552"/>
    </location>
</feature>
<dbReference type="InterPro" id="IPR020472">
    <property type="entry name" value="WD40_PAC1"/>
</dbReference>
<dbReference type="Pfam" id="PF00400">
    <property type="entry name" value="WD40"/>
    <property type="match status" value="11"/>
</dbReference>
<dbReference type="PANTHER" id="PTHR44019">
    <property type="entry name" value="WD REPEAT-CONTAINING PROTEIN 55"/>
    <property type="match status" value="1"/>
</dbReference>
<feature type="repeat" description="WD" evidence="3">
    <location>
        <begin position="211"/>
        <end position="252"/>
    </location>
</feature>
<evidence type="ECO:0000256" key="1">
    <source>
        <dbReference type="ARBA" id="ARBA00022574"/>
    </source>
</evidence>
<dbReference type="Proteomes" id="UP001152024">
    <property type="component" value="Unassembled WGS sequence"/>
</dbReference>
<dbReference type="InterPro" id="IPR015943">
    <property type="entry name" value="WD40/YVTN_repeat-like_dom_sf"/>
</dbReference>
<evidence type="ECO:0000313" key="5">
    <source>
        <dbReference type="Proteomes" id="UP001152024"/>
    </source>
</evidence>
<dbReference type="PROSITE" id="PS50294">
    <property type="entry name" value="WD_REPEATS_REGION"/>
    <property type="match status" value="7"/>
</dbReference>
<feature type="repeat" description="WD" evidence="3">
    <location>
        <begin position="346"/>
        <end position="380"/>
    </location>
</feature>
<dbReference type="PRINTS" id="PR00320">
    <property type="entry name" value="GPROTEINBRPT"/>
</dbReference>
<gene>
    <name evidence="4" type="ORF">NW768_007303</name>
</gene>
<reference evidence="4" key="1">
    <citation type="submission" date="2022-09" db="EMBL/GenBank/DDBJ databases">
        <title>Fusarium specimens isolated from Avocado Roots.</title>
        <authorList>
            <person name="Stajich J."/>
            <person name="Roper C."/>
            <person name="Heimlech-Rivalta G."/>
        </authorList>
    </citation>
    <scope>NUCLEOTIDE SEQUENCE</scope>
    <source>
        <strain evidence="4">CF00095</strain>
    </source>
</reference>
<dbReference type="CDD" id="cd00200">
    <property type="entry name" value="WD40"/>
    <property type="match status" value="2"/>
</dbReference>
<evidence type="ECO:0000256" key="3">
    <source>
        <dbReference type="PROSITE-ProRule" id="PRU00221"/>
    </source>
</evidence>
<dbReference type="InterPro" id="IPR050505">
    <property type="entry name" value="WDR55/POC1"/>
</dbReference>
<name>A0ABQ8RAN1_FUSEQ</name>
<dbReference type="EMBL" id="JAOQBH010000010">
    <property type="protein sequence ID" value="KAJ4130320.1"/>
    <property type="molecule type" value="Genomic_DNA"/>
</dbReference>
<proteinExistence type="predicted"/>
<evidence type="ECO:0000313" key="4">
    <source>
        <dbReference type="EMBL" id="KAJ4130320.1"/>
    </source>
</evidence>
<comment type="caution">
    <text evidence="4">The sequence shown here is derived from an EMBL/GenBank/DDBJ whole genome shotgun (WGS) entry which is preliminary data.</text>
</comment>
<evidence type="ECO:0008006" key="6">
    <source>
        <dbReference type="Google" id="ProtNLM"/>
    </source>
</evidence>
<keyword evidence="2" id="KW-0677">Repeat</keyword>
<feature type="repeat" description="WD" evidence="3">
    <location>
        <begin position="169"/>
        <end position="210"/>
    </location>
</feature>
<feature type="repeat" description="WD" evidence="3">
    <location>
        <begin position="37"/>
        <end position="78"/>
    </location>
</feature>
<keyword evidence="5" id="KW-1185">Reference proteome</keyword>
<protein>
    <recommendedName>
        <fullName evidence="6">WD40 repeat-like protein</fullName>
    </recommendedName>
</protein>
<dbReference type="SUPFAM" id="SSF50978">
    <property type="entry name" value="WD40 repeat-like"/>
    <property type="match status" value="2"/>
</dbReference>
<accession>A0ABQ8RAN1</accession>
<dbReference type="Gene3D" id="2.130.10.10">
    <property type="entry name" value="YVTN repeat-like/Quinoprotein amine dehydrogenase"/>
    <property type="match status" value="5"/>
</dbReference>
<keyword evidence="1 3" id="KW-0853">WD repeat</keyword>
<dbReference type="PROSITE" id="PS50082">
    <property type="entry name" value="WD_REPEATS_2"/>
    <property type="match status" value="9"/>
</dbReference>
<dbReference type="InterPro" id="IPR036322">
    <property type="entry name" value="WD40_repeat_dom_sf"/>
</dbReference>
<dbReference type="SMART" id="SM00320">
    <property type="entry name" value="WD40"/>
    <property type="match status" value="12"/>
</dbReference>
<feature type="repeat" description="WD" evidence="3">
    <location>
        <begin position="79"/>
        <end position="120"/>
    </location>
</feature>
<evidence type="ECO:0000256" key="2">
    <source>
        <dbReference type="ARBA" id="ARBA00022737"/>
    </source>
</evidence>
<feature type="repeat" description="WD" evidence="3">
    <location>
        <begin position="294"/>
        <end position="326"/>
    </location>
</feature>
<organism evidence="4 5">
    <name type="scientific">Fusarium equiseti</name>
    <name type="common">Fusarium scirpi</name>
    <dbReference type="NCBI Taxonomy" id="61235"/>
    <lineage>
        <taxon>Eukaryota</taxon>
        <taxon>Fungi</taxon>
        <taxon>Dikarya</taxon>
        <taxon>Ascomycota</taxon>
        <taxon>Pezizomycotina</taxon>
        <taxon>Sordariomycetes</taxon>
        <taxon>Hypocreomycetidae</taxon>
        <taxon>Hypocreales</taxon>
        <taxon>Nectriaceae</taxon>
        <taxon>Fusarium</taxon>
        <taxon>Fusarium incarnatum-equiseti species complex</taxon>
    </lineage>
</organism>
<feature type="repeat" description="WD" evidence="3">
    <location>
        <begin position="469"/>
        <end position="510"/>
    </location>
</feature>
<dbReference type="InterPro" id="IPR001680">
    <property type="entry name" value="WD40_rpt"/>
</dbReference>
<sequence length="655" mass="71926">MFAPYDFSVISLSLWARPRWITLRTKEVPEDCSRQIFDGHQDSVTAAVFSPDDSMIASASNDCTVKIWRVSDGKCLHTLTGHRDAVLSAVFVPSGETVISASLDKTVKFWSIKNGTCTRTLRGHNSAVQEVAISPDSTLLAFCSSIELDAGSGKIWIWSVTERKYLHEWQGNWGGVNSVAFSSDSTLLASGTEDGVVRVWRVENGECVHTLKGHEEPVHSVVFAPDLSYLASSSADGTIRVWDFANEECLHEFDCQAWDTKTSISSDSQFISSASSKNLIRIWNVKDASCEYELVGHDSHINSIEFSSDSKLLVSASNDFTVRVWKSEQPVNSFANSVPDDKFRGLEAVVLSPDQSILASAGLAGSIKLWDFQNEFMIREMRPTGYDLLHVDEFEFSPDGKFLLVLGYSSGSVVWIWSVKDGRCVHEFTEQEWSATTAVFSRDSKTIIIGCDDYVVRRWSINNGFMDELMGHESALCVAAVSPVSDLLASGDYDGIIRLWDSCDGTSMHELKGSDSPIVDATFSPNGQLLAVSHEDNTIYIWNTATGNCLKTLTLTDAIGSVAFSHESLLAVSTRDNNVQLWSTEDGKCLQSRNFPRAGTCKIEVDSSGSQIIFDAGQLSIQAPDDEGSGPQLVDTGFALSKDTRWPIPPNLLAD</sequence>
<dbReference type="PANTHER" id="PTHR44019:SF8">
    <property type="entry name" value="POC1 CENTRIOLAR PROTEIN HOMOLOG"/>
    <property type="match status" value="1"/>
</dbReference>
<feature type="repeat" description="WD" evidence="3">
    <location>
        <begin position="552"/>
        <end position="592"/>
    </location>
</feature>